<gene>
    <name evidence="2" type="ORF">ACHAW5_002243</name>
</gene>
<name>A0ABD3QML1_9STRA</name>
<dbReference type="AlphaFoldDB" id="A0ABD3QML1"/>
<dbReference type="EMBL" id="JALLAZ020000192">
    <property type="protein sequence ID" value="KAL3801328.1"/>
    <property type="molecule type" value="Genomic_DNA"/>
</dbReference>
<proteinExistence type="predicted"/>
<accession>A0ABD3QML1</accession>
<sequence length="241" mass="26407">MASFWLRVMQCFTDFPPFPPDLSALSAETYRRGRRDFDPHAFIVDAILGEMGDSSRVSSAGGGLFSTSTLPLLLARLVFSENCPSSIPLCFFAERSTPMIRTRSLSNERFWEYDNKVHNVGNKVGDRTASTIRDRIGRRIGVGDDDEDSDNKVDPGKGSNDDDDNNNDNGSDGGSNKSTWDEEILRELGLLDALVEDDDGFDASQDHDAKGDELATSSLARNNIDIGASRQAVIMSMLSPS</sequence>
<reference evidence="2 3" key="1">
    <citation type="submission" date="2024-10" db="EMBL/GenBank/DDBJ databases">
        <title>Updated reference genomes for cyclostephanoid diatoms.</title>
        <authorList>
            <person name="Roberts W.R."/>
            <person name="Alverson A.J."/>
        </authorList>
    </citation>
    <scope>NUCLEOTIDE SEQUENCE [LARGE SCALE GENOMIC DNA]</scope>
    <source>
        <strain evidence="2 3">AJA276-08</strain>
    </source>
</reference>
<organism evidence="2 3">
    <name type="scientific">Stephanodiscus triporus</name>
    <dbReference type="NCBI Taxonomy" id="2934178"/>
    <lineage>
        <taxon>Eukaryota</taxon>
        <taxon>Sar</taxon>
        <taxon>Stramenopiles</taxon>
        <taxon>Ochrophyta</taxon>
        <taxon>Bacillariophyta</taxon>
        <taxon>Coscinodiscophyceae</taxon>
        <taxon>Thalassiosirophycidae</taxon>
        <taxon>Stephanodiscales</taxon>
        <taxon>Stephanodiscaceae</taxon>
        <taxon>Stephanodiscus</taxon>
    </lineage>
</organism>
<feature type="region of interest" description="Disordered" evidence="1">
    <location>
        <begin position="135"/>
        <end position="179"/>
    </location>
</feature>
<evidence type="ECO:0008006" key="4">
    <source>
        <dbReference type="Google" id="ProtNLM"/>
    </source>
</evidence>
<evidence type="ECO:0000313" key="3">
    <source>
        <dbReference type="Proteomes" id="UP001530315"/>
    </source>
</evidence>
<evidence type="ECO:0000313" key="2">
    <source>
        <dbReference type="EMBL" id="KAL3801328.1"/>
    </source>
</evidence>
<comment type="caution">
    <text evidence="2">The sequence shown here is derived from an EMBL/GenBank/DDBJ whole genome shotgun (WGS) entry which is preliminary data.</text>
</comment>
<feature type="compositionally biased region" description="Low complexity" evidence="1">
    <location>
        <begin position="167"/>
        <end position="178"/>
    </location>
</feature>
<keyword evidence="3" id="KW-1185">Reference proteome</keyword>
<protein>
    <recommendedName>
        <fullName evidence="4">Anaphase-promoting complex subunit 1</fullName>
    </recommendedName>
</protein>
<evidence type="ECO:0000256" key="1">
    <source>
        <dbReference type="SAM" id="MobiDB-lite"/>
    </source>
</evidence>
<dbReference type="Proteomes" id="UP001530315">
    <property type="component" value="Unassembled WGS sequence"/>
</dbReference>